<dbReference type="EMBL" id="JBBNAE010000002">
    <property type="protein sequence ID" value="KAK9145735.1"/>
    <property type="molecule type" value="Genomic_DNA"/>
</dbReference>
<organism evidence="1 2">
    <name type="scientific">Stephania japonica</name>
    <dbReference type="NCBI Taxonomy" id="461633"/>
    <lineage>
        <taxon>Eukaryota</taxon>
        <taxon>Viridiplantae</taxon>
        <taxon>Streptophyta</taxon>
        <taxon>Embryophyta</taxon>
        <taxon>Tracheophyta</taxon>
        <taxon>Spermatophyta</taxon>
        <taxon>Magnoliopsida</taxon>
        <taxon>Ranunculales</taxon>
        <taxon>Menispermaceae</taxon>
        <taxon>Menispermoideae</taxon>
        <taxon>Cissampelideae</taxon>
        <taxon>Stephania</taxon>
    </lineage>
</organism>
<evidence type="ECO:0000313" key="2">
    <source>
        <dbReference type="Proteomes" id="UP001417504"/>
    </source>
</evidence>
<name>A0AAP0PLC2_9MAGN</name>
<proteinExistence type="predicted"/>
<evidence type="ECO:0000313" key="1">
    <source>
        <dbReference type="EMBL" id="KAK9145735.1"/>
    </source>
</evidence>
<comment type="caution">
    <text evidence="1">The sequence shown here is derived from an EMBL/GenBank/DDBJ whole genome shotgun (WGS) entry which is preliminary data.</text>
</comment>
<dbReference type="Proteomes" id="UP001417504">
    <property type="component" value="Unassembled WGS sequence"/>
</dbReference>
<reference evidence="1 2" key="1">
    <citation type="submission" date="2024-01" db="EMBL/GenBank/DDBJ databases">
        <title>Genome assemblies of Stephania.</title>
        <authorList>
            <person name="Yang L."/>
        </authorList>
    </citation>
    <scope>NUCLEOTIDE SEQUENCE [LARGE SCALE GENOMIC DNA]</scope>
    <source>
        <strain evidence="1">QJT</strain>
        <tissue evidence="1">Leaf</tissue>
    </source>
</reference>
<dbReference type="AlphaFoldDB" id="A0AAP0PLC2"/>
<accession>A0AAP0PLC2</accession>
<keyword evidence="2" id="KW-1185">Reference proteome</keyword>
<protein>
    <submittedName>
        <fullName evidence="1">Uncharacterized protein</fullName>
    </submittedName>
</protein>
<gene>
    <name evidence="1" type="ORF">Sjap_005638</name>
</gene>
<sequence>MPCSHVFPDVPEDYHHIVPPLPVLSYRTCAITDVGEKGMMVRFVEMLPENITTFDNVSPVTCSSFPLDPSKSKL</sequence>